<dbReference type="OrthoDB" id="9782042at2"/>
<dbReference type="NCBIfam" id="TIGR00129">
    <property type="entry name" value="fdhD_narQ"/>
    <property type="match status" value="1"/>
</dbReference>
<sequence>MEAGLKYQGIRIEKTGPKKVEDIVTVEKPLQISINGDAFTVVMQTPGEEVELALGLLYAEDVIKKNTPHQLTIHKDEENTVIEIDLEIEKQLLGKGYLSSRSLLSVSSCGICGKQSISDLGASGERLSSTEKLTAPFIFDLQNKMHAAQKIFPQTGSIHGAALFDVHGNLLACKEDIGRHNALDKSVGALILQGNLDMAKTLFFSGRISYEIVIKSFRAKIHTIIAISGPSSLALDYAKEFGIHIIGFCRENRFTIYTDPTFFE</sequence>
<dbReference type="Proteomes" id="UP000249248">
    <property type="component" value="Unassembled WGS sequence"/>
</dbReference>
<evidence type="ECO:0000313" key="4">
    <source>
        <dbReference type="EMBL" id="PZE16039.1"/>
    </source>
</evidence>
<dbReference type="SUPFAM" id="SSF53927">
    <property type="entry name" value="Cytidine deaminase-like"/>
    <property type="match status" value="1"/>
</dbReference>
<dbReference type="Pfam" id="PF02634">
    <property type="entry name" value="FdhD-NarQ"/>
    <property type="match status" value="1"/>
</dbReference>
<proteinExistence type="inferred from homology"/>
<dbReference type="InterPro" id="IPR016193">
    <property type="entry name" value="Cytidine_deaminase-like"/>
</dbReference>
<keyword evidence="2 3" id="KW-0501">Molybdenum cofactor biosynthesis</keyword>
<dbReference type="PANTHER" id="PTHR30592:SF1">
    <property type="entry name" value="SULFUR CARRIER PROTEIN FDHD"/>
    <property type="match status" value="1"/>
</dbReference>
<feature type="active site" description="Cysteine persulfide intermediate" evidence="3">
    <location>
        <position position="109"/>
    </location>
</feature>
<dbReference type="AlphaFoldDB" id="A0A2W1MVB7"/>
<feature type="binding site" evidence="3">
    <location>
        <begin position="248"/>
        <end position="253"/>
    </location>
    <ligand>
        <name>Mo-bis(molybdopterin guanine dinucleotide)</name>
        <dbReference type="ChEBI" id="CHEBI:60539"/>
    </ligand>
</feature>
<evidence type="ECO:0000256" key="2">
    <source>
        <dbReference type="ARBA" id="ARBA00023150"/>
    </source>
</evidence>
<dbReference type="GO" id="GO:0097163">
    <property type="term" value="F:sulfur carrier activity"/>
    <property type="evidence" value="ECO:0007669"/>
    <property type="project" value="UniProtKB-UniRule"/>
</dbReference>
<dbReference type="HAMAP" id="MF_00187">
    <property type="entry name" value="FdhD"/>
    <property type="match status" value="1"/>
</dbReference>
<dbReference type="PIRSF" id="PIRSF015626">
    <property type="entry name" value="FdhD"/>
    <property type="match status" value="1"/>
</dbReference>
<accession>A0A2W1MVB7</accession>
<gene>
    <name evidence="3" type="primary">fdhD</name>
    <name evidence="4" type="ORF">DNU06_14650</name>
</gene>
<protein>
    <recommendedName>
        <fullName evidence="3">Sulfur carrier protein FdhD</fullName>
    </recommendedName>
</protein>
<dbReference type="GO" id="GO:0005737">
    <property type="term" value="C:cytoplasm"/>
    <property type="evidence" value="ECO:0007669"/>
    <property type="project" value="UniProtKB-SubCell"/>
</dbReference>
<comment type="function">
    <text evidence="3">Required for formate dehydrogenase (FDH) activity. Acts as a sulfur carrier protein that transfers sulfur from IscS to the molybdenum cofactor prior to its insertion into FDH.</text>
</comment>
<evidence type="ECO:0000256" key="3">
    <source>
        <dbReference type="HAMAP-Rule" id="MF_00187"/>
    </source>
</evidence>
<organism evidence="4 5">
    <name type="scientific">Putridiphycobacter roseus</name>
    <dbReference type="NCBI Taxonomy" id="2219161"/>
    <lineage>
        <taxon>Bacteria</taxon>
        <taxon>Pseudomonadati</taxon>
        <taxon>Bacteroidota</taxon>
        <taxon>Flavobacteriia</taxon>
        <taxon>Flavobacteriales</taxon>
        <taxon>Crocinitomicaceae</taxon>
        <taxon>Putridiphycobacter</taxon>
    </lineage>
</organism>
<comment type="caution">
    <text evidence="4">The sequence shown here is derived from an EMBL/GenBank/DDBJ whole genome shotgun (WGS) entry which is preliminary data.</text>
</comment>
<dbReference type="RefSeq" id="WP_111064248.1">
    <property type="nucleotide sequence ID" value="NZ_JBHUCU010000001.1"/>
</dbReference>
<keyword evidence="5" id="KW-1185">Reference proteome</keyword>
<comment type="similarity">
    <text evidence="3">Belongs to the FdhD family.</text>
</comment>
<dbReference type="Gene3D" id="3.10.20.10">
    <property type="match status" value="1"/>
</dbReference>
<dbReference type="InterPro" id="IPR003786">
    <property type="entry name" value="FdhD"/>
</dbReference>
<dbReference type="GO" id="GO:0006777">
    <property type="term" value="P:Mo-molybdopterin cofactor biosynthetic process"/>
    <property type="evidence" value="ECO:0007669"/>
    <property type="project" value="UniProtKB-UniRule"/>
</dbReference>
<keyword evidence="1 3" id="KW-0963">Cytoplasm</keyword>
<dbReference type="EMBL" id="QKSB01000012">
    <property type="protein sequence ID" value="PZE16039.1"/>
    <property type="molecule type" value="Genomic_DNA"/>
</dbReference>
<reference evidence="4 5" key="1">
    <citation type="submission" date="2018-06" db="EMBL/GenBank/DDBJ databases">
        <title>The draft genome sequence of Crocinitomix sp. SM1701.</title>
        <authorList>
            <person name="Zhang X."/>
        </authorList>
    </citation>
    <scope>NUCLEOTIDE SEQUENCE [LARGE SCALE GENOMIC DNA]</scope>
    <source>
        <strain evidence="4 5">SM1701</strain>
    </source>
</reference>
<evidence type="ECO:0000256" key="1">
    <source>
        <dbReference type="ARBA" id="ARBA00022490"/>
    </source>
</evidence>
<dbReference type="PANTHER" id="PTHR30592">
    <property type="entry name" value="FORMATE DEHYDROGENASE"/>
    <property type="match status" value="1"/>
</dbReference>
<comment type="subcellular location">
    <subcellularLocation>
        <location evidence="3">Cytoplasm</location>
    </subcellularLocation>
</comment>
<evidence type="ECO:0000313" key="5">
    <source>
        <dbReference type="Proteomes" id="UP000249248"/>
    </source>
</evidence>
<keyword evidence="4" id="KW-0808">Transferase</keyword>
<dbReference type="Gene3D" id="3.40.140.10">
    <property type="entry name" value="Cytidine Deaminase, domain 2"/>
    <property type="match status" value="1"/>
</dbReference>
<dbReference type="GO" id="GO:0016783">
    <property type="term" value="F:sulfurtransferase activity"/>
    <property type="evidence" value="ECO:0007669"/>
    <property type="project" value="InterPro"/>
</dbReference>
<name>A0A2W1MVB7_9FLAO</name>